<dbReference type="Proteomes" id="UP001476798">
    <property type="component" value="Unassembled WGS sequence"/>
</dbReference>
<feature type="compositionally biased region" description="Polar residues" evidence="1">
    <location>
        <begin position="9"/>
        <end position="22"/>
    </location>
</feature>
<feature type="region of interest" description="Disordered" evidence="1">
    <location>
        <begin position="1"/>
        <end position="25"/>
    </location>
</feature>
<evidence type="ECO:0000313" key="2">
    <source>
        <dbReference type="EMBL" id="MEQ2190079.1"/>
    </source>
</evidence>
<dbReference type="EMBL" id="JAHRIO010095647">
    <property type="protein sequence ID" value="MEQ2190079.1"/>
    <property type="molecule type" value="Genomic_DNA"/>
</dbReference>
<proteinExistence type="predicted"/>
<evidence type="ECO:0000313" key="3">
    <source>
        <dbReference type="Proteomes" id="UP001476798"/>
    </source>
</evidence>
<reference evidence="2 3" key="1">
    <citation type="submission" date="2021-06" db="EMBL/GenBank/DDBJ databases">
        <authorList>
            <person name="Palmer J.M."/>
        </authorList>
    </citation>
    <scope>NUCLEOTIDE SEQUENCE [LARGE SCALE GENOMIC DNA]</scope>
    <source>
        <strain evidence="2 3">GA_2019</strain>
        <tissue evidence="2">Muscle</tissue>
    </source>
</reference>
<gene>
    <name evidence="2" type="ORF">GOODEAATRI_031935</name>
</gene>
<protein>
    <submittedName>
        <fullName evidence="2">Uncharacterized protein</fullName>
    </submittedName>
</protein>
<sequence length="104" mass="11878">MGEERGDHNQVTPPEGPSQQQGCVGFPSKSLTNYYTIKVVDKTKEMEVLFKCIRFNVINNVKMFRLLIAVVFLSSQRLSFIIRVLGTWKSTTHDCAITNKNRNL</sequence>
<name>A0ABV0Q2S4_9TELE</name>
<keyword evidence="3" id="KW-1185">Reference proteome</keyword>
<organism evidence="2 3">
    <name type="scientific">Goodea atripinnis</name>
    <dbReference type="NCBI Taxonomy" id="208336"/>
    <lineage>
        <taxon>Eukaryota</taxon>
        <taxon>Metazoa</taxon>
        <taxon>Chordata</taxon>
        <taxon>Craniata</taxon>
        <taxon>Vertebrata</taxon>
        <taxon>Euteleostomi</taxon>
        <taxon>Actinopterygii</taxon>
        <taxon>Neopterygii</taxon>
        <taxon>Teleostei</taxon>
        <taxon>Neoteleostei</taxon>
        <taxon>Acanthomorphata</taxon>
        <taxon>Ovalentaria</taxon>
        <taxon>Atherinomorphae</taxon>
        <taxon>Cyprinodontiformes</taxon>
        <taxon>Goodeidae</taxon>
        <taxon>Goodea</taxon>
    </lineage>
</organism>
<evidence type="ECO:0000256" key="1">
    <source>
        <dbReference type="SAM" id="MobiDB-lite"/>
    </source>
</evidence>
<comment type="caution">
    <text evidence="2">The sequence shown here is derived from an EMBL/GenBank/DDBJ whole genome shotgun (WGS) entry which is preliminary data.</text>
</comment>
<accession>A0ABV0Q2S4</accession>